<sequence length="174" mass="20351">MANKIHLLYKRIPNRILERDDELIADLGDIIVAKSKFEGMLTPLFVNGVKVIENGYTMIYFAFIGENYDILKVYDKEGNFKGLYVDILSYTKREGNTLEMLDLFLDIFIFPNGEIFLLDEDELEMALLYELIDKETFDFAYSKAREIIEKFEKGLFPPDVVWRYSLSSPKDDQD</sequence>
<organism evidence="2 3">
    <name type="scientific">Thermococcus litoralis (strain ATCC 51850 / DSM 5473 / JCM 8560 / NS-C)</name>
    <dbReference type="NCBI Taxonomy" id="523849"/>
    <lineage>
        <taxon>Archaea</taxon>
        <taxon>Methanobacteriati</taxon>
        <taxon>Methanobacteriota</taxon>
        <taxon>Thermococci</taxon>
        <taxon>Thermococcales</taxon>
        <taxon>Thermococcaceae</taxon>
        <taxon>Thermococcus</taxon>
    </lineage>
</organism>
<dbReference type="PANTHER" id="PTHR41271:SF1">
    <property type="entry name" value="DUF402 DOMAIN-CONTAINING PROTEIN"/>
    <property type="match status" value="1"/>
</dbReference>
<dbReference type="Gene3D" id="2.40.380.10">
    <property type="entry name" value="FomD-like"/>
    <property type="match status" value="1"/>
</dbReference>
<dbReference type="STRING" id="523849.OCC_07269"/>
<dbReference type="KEGG" id="tlt:OCC_07269"/>
<feature type="domain" description="DUF402" evidence="1">
    <location>
        <begin position="13"/>
        <end position="154"/>
    </location>
</feature>
<dbReference type="HOGENOM" id="CLU_1465190_0_0_2"/>
<dbReference type="RefSeq" id="WP_004067858.1">
    <property type="nucleotide sequence ID" value="NC_022084.1"/>
</dbReference>
<dbReference type="EMBL" id="CP006670">
    <property type="protein sequence ID" value="EHR78916.1"/>
    <property type="molecule type" value="Genomic_DNA"/>
</dbReference>
<name>H3ZMD1_THELN</name>
<evidence type="ECO:0000313" key="2">
    <source>
        <dbReference type="EMBL" id="EHR78916.1"/>
    </source>
</evidence>
<reference evidence="2 3" key="1">
    <citation type="journal article" date="2012" name="J. Bacteriol.">
        <title>Genome sequence of the model hyperthermophilic archaeon Thermococcus litoralis NS-C.</title>
        <authorList>
            <person name="Gardner A.F."/>
            <person name="Kumar S."/>
            <person name="Perler F.B."/>
        </authorList>
    </citation>
    <scope>NUCLEOTIDE SEQUENCE [LARGE SCALE GENOMIC DNA]</scope>
    <source>
        <strain evidence="3">ATCC 51850 / DSM 5473 / JCM 8560 / NS-C</strain>
    </source>
</reference>
<dbReference type="OrthoDB" id="85277at2157"/>
<proteinExistence type="predicted"/>
<protein>
    <recommendedName>
        <fullName evidence="1">DUF402 domain-containing protein</fullName>
    </recommendedName>
</protein>
<dbReference type="InterPro" id="IPR035930">
    <property type="entry name" value="FomD-like_sf"/>
</dbReference>
<evidence type="ECO:0000313" key="3">
    <source>
        <dbReference type="Proteomes" id="UP000015502"/>
    </source>
</evidence>
<dbReference type="AlphaFoldDB" id="H3ZMD1"/>
<evidence type="ECO:0000259" key="1">
    <source>
        <dbReference type="Pfam" id="PF04167"/>
    </source>
</evidence>
<dbReference type="PaxDb" id="523849-OCC_07269"/>
<dbReference type="GeneID" id="16550691"/>
<dbReference type="SUPFAM" id="SSF159234">
    <property type="entry name" value="FomD-like"/>
    <property type="match status" value="1"/>
</dbReference>
<gene>
    <name evidence="2" type="ORF">OCC_07269</name>
</gene>
<dbReference type="Pfam" id="PF04167">
    <property type="entry name" value="DUF402"/>
    <property type="match status" value="1"/>
</dbReference>
<keyword evidence="3" id="KW-1185">Reference proteome</keyword>
<dbReference type="InterPro" id="IPR007295">
    <property type="entry name" value="DUF402"/>
</dbReference>
<dbReference type="Proteomes" id="UP000015502">
    <property type="component" value="Chromosome"/>
</dbReference>
<accession>H3ZMD1</accession>
<dbReference type="PANTHER" id="PTHR41271">
    <property type="entry name" value="DUF402 DOMAIN-CONTAINING PROTEIN"/>
    <property type="match status" value="1"/>
</dbReference>